<dbReference type="Gene3D" id="3.20.80.10">
    <property type="entry name" value="Regulatory factor, effector binding domain"/>
    <property type="match status" value="1"/>
</dbReference>
<evidence type="ECO:0000313" key="4">
    <source>
        <dbReference type="Proteomes" id="UP001592581"/>
    </source>
</evidence>
<dbReference type="Proteomes" id="UP001592581">
    <property type="component" value="Unassembled WGS sequence"/>
</dbReference>
<reference evidence="3 4" key="1">
    <citation type="submission" date="2024-06" db="EMBL/GenBank/DDBJ databases">
        <authorList>
            <person name="Lee S.D."/>
        </authorList>
    </citation>
    <scope>NUCLEOTIDE SEQUENCE [LARGE SCALE GENOMIC DNA]</scope>
    <source>
        <strain evidence="3 4">N1-10</strain>
    </source>
</reference>
<dbReference type="SMART" id="SM00422">
    <property type="entry name" value="HTH_MERR"/>
    <property type="match status" value="1"/>
</dbReference>
<evidence type="ECO:0000256" key="1">
    <source>
        <dbReference type="ARBA" id="ARBA00023125"/>
    </source>
</evidence>
<dbReference type="PANTHER" id="PTHR30204">
    <property type="entry name" value="REDOX-CYCLING DRUG-SENSING TRANSCRIPTIONAL ACTIVATOR SOXR"/>
    <property type="match status" value="1"/>
</dbReference>
<dbReference type="SUPFAM" id="SSF55136">
    <property type="entry name" value="Probable bacterial effector-binding domain"/>
    <property type="match status" value="1"/>
</dbReference>
<feature type="domain" description="HTH merR-type" evidence="2">
    <location>
        <begin position="6"/>
        <end position="76"/>
    </location>
</feature>
<keyword evidence="4" id="KW-1185">Reference proteome</keyword>
<comment type="caution">
    <text evidence="3">The sequence shown here is derived from an EMBL/GenBank/DDBJ whole genome shotgun (WGS) entry which is preliminary data.</text>
</comment>
<proteinExistence type="predicted"/>
<dbReference type="PANTHER" id="PTHR30204:SF97">
    <property type="entry name" value="MERR FAMILY REGULATORY PROTEIN"/>
    <property type="match status" value="1"/>
</dbReference>
<gene>
    <name evidence="3" type="ORF">ABUW04_03805</name>
</gene>
<dbReference type="Gene3D" id="1.10.1660.10">
    <property type="match status" value="1"/>
</dbReference>
<evidence type="ECO:0000259" key="2">
    <source>
        <dbReference type="PROSITE" id="PS50937"/>
    </source>
</evidence>
<accession>A0ABV6XGH9</accession>
<dbReference type="PROSITE" id="PS00552">
    <property type="entry name" value="HTH_MERR_1"/>
    <property type="match status" value="1"/>
</dbReference>
<name>A0ABV6XGH9_9ACTN</name>
<evidence type="ECO:0000313" key="3">
    <source>
        <dbReference type="EMBL" id="MFC1437373.1"/>
    </source>
</evidence>
<dbReference type="InterPro" id="IPR047057">
    <property type="entry name" value="MerR_fam"/>
</dbReference>
<dbReference type="InterPro" id="IPR009061">
    <property type="entry name" value="DNA-bd_dom_put_sf"/>
</dbReference>
<dbReference type="RefSeq" id="WP_380562660.1">
    <property type="nucleotide sequence ID" value="NZ_JBEUKS010000001.1"/>
</dbReference>
<dbReference type="InterPro" id="IPR011256">
    <property type="entry name" value="Reg_factor_effector_dom_sf"/>
</dbReference>
<organism evidence="3 4">
    <name type="scientific">Streptacidiphilus jeojiensis</name>
    <dbReference type="NCBI Taxonomy" id="3229225"/>
    <lineage>
        <taxon>Bacteria</taxon>
        <taxon>Bacillati</taxon>
        <taxon>Actinomycetota</taxon>
        <taxon>Actinomycetes</taxon>
        <taxon>Kitasatosporales</taxon>
        <taxon>Streptomycetaceae</taxon>
        <taxon>Streptacidiphilus</taxon>
    </lineage>
</organism>
<dbReference type="InterPro" id="IPR000551">
    <property type="entry name" value="MerR-type_HTH_dom"/>
</dbReference>
<protein>
    <submittedName>
        <fullName evidence="3">MerR family transcriptional regulator</fullName>
    </submittedName>
</protein>
<dbReference type="PROSITE" id="PS50937">
    <property type="entry name" value="HTH_MERR_2"/>
    <property type="match status" value="1"/>
</dbReference>
<sequence>MPDDELLSSGEFSRRSRLSPKALRLYEQQGLLLPDEVDTANRYRRYRADRLNDARLIVWLRRLDMPLGEVAAVLRAPIVQRAELLAAYWEAVEARFAAQRHLAGHVRDLVSGGRQGGYAMSHTVLTREVPAQMVLTEQRHVTPEELPTWIGAAMTRLYGAADAVGGAVAPAFVVYHGEVNHDSDGPVEVCLPVDPKTADSIDAAMREEPAHREAYVRIAKAQVAFPQILSAFEAVAGWLHDQNLPSAGAPREVYFTDFMAAGPDDEVCDIAFPM</sequence>
<dbReference type="SUPFAM" id="SSF46955">
    <property type="entry name" value="Putative DNA-binding domain"/>
    <property type="match status" value="1"/>
</dbReference>
<dbReference type="Pfam" id="PF13411">
    <property type="entry name" value="MerR_1"/>
    <property type="match status" value="1"/>
</dbReference>
<dbReference type="EMBL" id="JBEUKS010000001">
    <property type="protein sequence ID" value="MFC1437373.1"/>
    <property type="molecule type" value="Genomic_DNA"/>
</dbReference>
<keyword evidence="1" id="KW-0238">DNA-binding</keyword>